<evidence type="ECO:0000256" key="1">
    <source>
        <dbReference type="SAM" id="MobiDB-lite"/>
    </source>
</evidence>
<feature type="signal peptide" evidence="2">
    <location>
        <begin position="1"/>
        <end position="22"/>
    </location>
</feature>
<evidence type="ECO:0000256" key="2">
    <source>
        <dbReference type="SAM" id="SignalP"/>
    </source>
</evidence>
<evidence type="ECO:0000313" key="3">
    <source>
        <dbReference type="EMBL" id="MDA0183281.1"/>
    </source>
</evidence>
<accession>A0A9X3NFU8</accession>
<sequence length="399" mass="41881">MRRFVVAAAVAGAALFPASASADNTPAGPATLLNQWRGASTLEGRPPAVLVGAEVQVAAGGQAGTIRIRAAFQGVNAVGDPVQLPAEPGTYRFPAPHIRWDTRGSQLGFDQVTGGHAVVGQSVCDPSLGQWMDPCEIQRVNVFTTSTGEGAPTETLRGARLAITEIYEPDLDEDLVGDTTEDHTDLKVSATPSRDDAGNLRVALRITNAGPLAATVPRLVTDLAGARSDACPKTPASPWPAQWRQCALDRPLAPGETRTVTLTRDSPDAVATTVTVAGDGADLAEADNTVRVAAPAATPLKLETATSPRVDTGVKVRVLGIRDGRTRVTAEFRRAGETVKIGKVIKLKAGQERTVTLKATGAKLRALRRLVGKRPLRASVTAQKLGSKDQAKTRTTIRP</sequence>
<dbReference type="EMBL" id="JAPDDP010000050">
    <property type="protein sequence ID" value="MDA0183281.1"/>
    <property type="molecule type" value="Genomic_DNA"/>
</dbReference>
<evidence type="ECO:0000313" key="4">
    <source>
        <dbReference type="Proteomes" id="UP001147653"/>
    </source>
</evidence>
<dbReference type="RefSeq" id="WP_270027674.1">
    <property type="nucleotide sequence ID" value="NZ_JAPDDP010000050.1"/>
</dbReference>
<dbReference type="AlphaFoldDB" id="A0A9X3NFU8"/>
<feature type="chain" id="PRO_5040949221" evidence="2">
    <location>
        <begin position="23"/>
        <end position="399"/>
    </location>
</feature>
<organism evidence="3 4">
    <name type="scientific">Solirubrobacter phytolaccae</name>
    <dbReference type="NCBI Taxonomy" id="1404360"/>
    <lineage>
        <taxon>Bacteria</taxon>
        <taxon>Bacillati</taxon>
        <taxon>Actinomycetota</taxon>
        <taxon>Thermoleophilia</taxon>
        <taxon>Solirubrobacterales</taxon>
        <taxon>Solirubrobacteraceae</taxon>
        <taxon>Solirubrobacter</taxon>
    </lineage>
</organism>
<dbReference type="Proteomes" id="UP001147653">
    <property type="component" value="Unassembled WGS sequence"/>
</dbReference>
<comment type="caution">
    <text evidence="3">The sequence shown here is derived from an EMBL/GenBank/DDBJ whole genome shotgun (WGS) entry which is preliminary data.</text>
</comment>
<gene>
    <name evidence="3" type="ORF">OJ997_23420</name>
</gene>
<name>A0A9X3NFU8_9ACTN</name>
<feature type="region of interest" description="Disordered" evidence="1">
    <location>
        <begin position="378"/>
        <end position="399"/>
    </location>
</feature>
<protein>
    <submittedName>
        <fullName evidence="3">Gp58-like family protein</fullName>
    </submittedName>
</protein>
<reference evidence="3" key="1">
    <citation type="submission" date="2022-10" db="EMBL/GenBank/DDBJ databases">
        <title>The WGS of Solirubrobacter phytolaccae KCTC 29190.</title>
        <authorList>
            <person name="Jiang Z."/>
        </authorList>
    </citation>
    <scope>NUCLEOTIDE SEQUENCE</scope>
    <source>
        <strain evidence="3">KCTC 29190</strain>
    </source>
</reference>
<keyword evidence="4" id="KW-1185">Reference proteome</keyword>
<proteinExistence type="predicted"/>
<keyword evidence="2" id="KW-0732">Signal</keyword>